<name>A0A7J9H166_9ROSI</name>
<gene>
    <name evidence="1" type="ORF">Gohar_013780</name>
</gene>
<dbReference type="Proteomes" id="UP000593560">
    <property type="component" value="Unassembled WGS sequence"/>
</dbReference>
<comment type="caution">
    <text evidence="1">The sequence shown here is derived from an EMBL/GenBank/DDBJ whole genome shotgun (WGS) entry which is preliminary data.</text>
</comment>
<evidence type="ECO:0000313" key="1">
    <source>
        <dbReference type="EMBL" id="MBA0803586.1"/>
    </source>
</evidence>
<proteinExistence type="predicted"/>
<dbReference type="AlphaFoldDB" id="A0A7J9H166"/>
<dbReference type="EMBL" id="JABFAD010000007">
    <property type="protein sequence ID" value="MBA0803586.1"/>
    <property type="molecule type" value="Genomic_DNA"/>
</dbReference>
<organism evidence="1 2">
    <name type="scientific">Gossypium harknessii</name>
    <dbReference type="NCBI Taxonomy" id="34285"/>
    <lineage>
        <taxon>Eukaryota</taxon>
        <taxon>Viridiplantae</taxon>
        <taxon>Streptophyta</taxon>
        <taxon>Embryophyta</taxon>
        <taxon>Tracheophyta</taxon>
        <taxon>Spermatophyta</taxon>
        <taxon>Magnoliopsida</taxon>
        <taxon>eudicotyledons</taxon>
        <taxon>Gunneridae</taxon>
        <taxon>Pentapetalae</taxon>
        <taxon>rosids</taxon>
        <taxon>malvids</taxon>
        <taxon>Malvales</taxon>
        <taxon>Malvaceae</taxon>
        <taxon>Malvoideae</taxon>
        <taxon>Gossypium</taxon>
    </lineage>
</organism>
<protein>
    <submittedName>
        <fullName evidence="1">Uncharacterized protein</fullName>
    </submittedName>
</protein>
<accession>A0A7J9H166</accession>
<keyword evidence="2" id="KW-1185">Reference proteome</keyword>
<feature type="non-terminal residue" evidence="1">
    <location>
        <position position="1"/>
    </location>
</feature>
<dbReference type="OrthoDB" id="288590at2759"/>
<reference evidence="1 2" key="1">
    <citation type="journal article" date="2019" name="Genome Biol. Evol.">
        <title>Insights into the evolution of the New World diploid cottons (Gossypium, subgenus Houzingenia) based on genome sequencing.</title>
        <authorList>
            <person name="Grover C.E."/>
            <person name="Arick M.A. 2nd"/>
            <person name="Thrash A."/>
            <person name="Conover J.L."/>
            <person name="Sanders W.S."/>
            <person name="Peterson D.G."/>
            <person name="Frelichowski J.E."/>
            <person name="Scheffler J.A."/>
            <person name="Scheffler B.E."/>
            <person name="Wendel J.F."/>
        </authorList>
    </citation>
    <scope>NUCLEOTIDE SEQUENCE [LARGE SCALE GENOMIC DNA]</scope>
    <source>
        <strain evidence="1">0</strain>
        <tissue evidence="1">Leaf</tissue>
    </source>
</reference>
<evidence type="ECO:0000313" key="2">
    <source>
        <dbReference type="Proteomes" id="UP000593560"/>
    </source>
</evidence>
<sequence length="103" mass="12194">FSNQNLKLSSPKWDLLKFQVQEALEEYDYFEASFDQLLELQWPFLKALKQLIDLPFQIKQLANPFMPMLGFHQDCMGAYPLMMHILLKILNNALQPLYDLKET</sequence>